<reference evidence="1" key="1">
    <citation type="submission" date="2020-07" db="EMBL/GenBank/DDBJ databases">
        <title>Multicomponent nature underlies the extraordinary mechanical properties of spider dragline silk.</title>
        <authorList>
            <person name="Kono N."/>
            <person name="Nakamura H."/>
            <person name="Mori M."/>
            <person name="Yoshida Y."/>
            <person name="Ohtoshi R."/>
            <person name="Malay A.D."/>
            <person name="Moran D.A.P."/>
            <person name="Tomita M."/>
            <person name="Numata K."/>
            <person name="Arakawa K."/>
        </authorList>
    </citation>
    <scope>NUCLEOTIDE SEQUENCE</scope>
</reference>
<comment type="caution">
    <text evidence="1">The sequence shown here is derived from an EMBL/GenBank/DDBJ whole genome shotgun (WGS) entry which is preliminary data.</text>
</comment>
<proteinExistence type="predicted"/>
<evidence type="ECO:0000313" key="1">
    <source>
        <dbReference type="EMBL" id="GFQ66590.1"/>
    </source>
</evidence>
<organism evidence="1 2">
    <name type="scientific">Trichonephila clavata</name>
    <name type="common">Joro spider</name>
    <name type="synonym">Nephila clavata</name>
    <dbReference type="NCBI Taxonomy" id="2740835"/>
    <lineage>
        <taxon>Eukaryota</taxon>
        <taxon>Metazoa</taxon>
        <taxon>Ecdysozoa</taxon>
        <taxon>Arthropoda</taxon>
        <taxon>Chelicerata</taxon>
        <taxon>Arachnida</taxon>
        <taxon>Araneae</taxon>
        <taxon>Araneomorphae</taxon>
        <taxon>Entelegynae</taxon>
        <taxon>Araneoidea</taxon>
        <taxon>Nephilidae</taxon>
        <taxon>Trichonephila</taxon>
    </lineage>
</organism>
<evidence type="ECO:0000313" key="2">
    <source>
        <dbReference type="Proteomes" id="UP000887116"/>
    </source>
</evidence>
<dbReference type="AlphaFoldDB" id="A0A8X6K6H1"/>
<protein>
    <submittedName>
        <fullName evidence="1">Uncharacterized protein</fullName>
    </submittedName>
</protein>
<keyword evidence="2" id="KW-1185">Reference proteome</keyword>
<name>A0A8X6K6H1_TRICU</name>
<accession>A0A8X6K6H1</accession>
<dbReference type="EMBL" id="BMAO01020324">
    <property type="protein sequence ID" value="GFQ66590.1"/>
    <property type="molecule type" value="Genomic_DNA"/>
</dbReference>
<sequence length="83" mass="9257">MTNQQVSSSYLKQQITSKACVRLGCAATVESNPTFLTRKARIYLARVSSSETSLPEGSPLRQTQTGWVTLFKNKKKMAFLNLD</sequence>
<dbReference type="Proteomes" id="UP000887116">
    <property type="component" value="Unassembled WGS sequence"/>
</dbReference>
<gene>
    <name evidence="1" type="ORF">TNCT_472841</name>
</gene>